<evidence type="ECO:0000259" key="18">
    <source>
        <dbReference type="Pfam" id="PF02775"/>
    </source>
</evidence>
<dbReference type="AlphaFoldDB" id="B8QGD3"/>
<comment type="cofactor">
    <cofactor evidence="15">
        <name>Mg(2+)</name>
        <dbReference type="ChEBI" id="CHEBI:18420"/>
    </cofactor>
    <text evidence="15">Binds 1 Mg(2+) ion per subunit.</text>
</comment>
<evidence type="ECO:0000256" key="4">
    <source>
        <dbReference type="ARBA" id="ARBA00013145"/>
    </source>
</evidence>
<keyword evidence="13 15" id="KW-0100">Branched-chain amino acid biosynthesis</keyword>
<evidence type="ECO:0000256" key="16">
    <source>
        <dbReference type="SAM" id="MobiDB-lite"/>
    </source>
</evidence>
<keyword evidence="9" id="KW-0285">Flavoprotein</keyword>
<protein>
    <recommendedName>
        <fullName evidence="4 15">Acetolactate synthase</fullName>
        <ecNumber evidence="4 15">2.2.1.6</ecNumber>
    </recommendedName>
</protein>
<dbReference type="InterPro" id="IPR039368">
    <property type="entry name" value="AHAS_TPP"/>
</dbReference>
<keyword evidence="11" id="KW-0809">Transit peptide</keyword>
<dbReference type="FunFam" id="3.40.50.970:FF:000007">
    <property type="entry name" value="Acetolactate synthase"/>
    <property type="match status" value="1"/>
</dbReference>
<evidence type="ECO:0000313" key="20">
    <source>
        <dbReference type="EMBL" id="ACD62484.1"/>
    </source>
</evidence>
<keyword evidence="10 15" id="KW-0460">Magnesium</keyword>
<dbReference type="GO" id="GO:0030976">
    <property type="term" value="F:thiamine pyrophosphate binding"/>
    <property type="evidence" value="ECO:0007669"/>
    <property type="project" value="UniProtKB-UniRule"/>
</dbReference>
<dbReference type="InterPro" id="IPR000399">
    <property type="entry name" value="TPP-bd_CS"/>
</dbReference>
<dbReference type="PROSITE" id="PS00187">
    <property type="entry name" value="TPP_ENZYMES"/>
    <property type="match status" value="1"/>
</dbReference>
<keyword evidence="7 15" id="KW-0808">Transferase</keyword>
<keyword evidence="9" id="KW-0274">FAD</keyword>
<keyword evidence="8 15" id="KW-0479">Metal-binding</keyword>
<dbReference type="FunFam" id="3.40.50.970:FF:000053">
    <property type="entry name" value="Acetolactate synthase, mitochondrial"/>
    <property type="match status" value="1"/>
</dbReference>
<feature type="domain" description="Thiamine pyrophosphate enzyme central" evidence="17">
    <location>
        <begin position="285"/>
        <end position="416"/>
    </location>
</feature>
<dbReference type="InterPro" id="IPR029035">
    <property type="entry name" value="DHS-like_NAD/FAD-binding_dom"/>
</dbReference>
<dbReference type="CDD" id="cd07035">
    <property type="entry name" value="TPP_PYR_POX_like"/>
    <property type="match status" value="1"/>
</dbReference>
<proteinExistence type="inferred from homology"/>
<comment type="pathway">
    <text evidence="1 15">Amino-acid biosynthesis; L-isoleucine biosynthesis; L-isoleucine from 2-oxobutanoate: step 1/4.</text>
</comment>
<evidence type="ECO:0000256" key="8">
    <source>
        <dbReference type="ARBA" id="ARBA00022723"/>
    </source>
</evidence>
<evidence type="ECO:0000259" key="19">
    <source>
        <dbReference type="Pfam" id="PF02776"/>
    </source>
</evidence>
<dbReference type="UniPathway" id="UPA00049">
    <property type="reaction ID" value="UER00059"/>
</dbReference>
<dbReference type="GO" id="GO:0000287">
    <property type="term" value="F:magnesium ion binding"/>
    <property type="evidence" value="ECO:0007669"/>
    <property type="project" value="UniProtKB-UniRule"/>
</dbReference>
<dbReference type="SUPFAM" id="SSF52518">
    <property type="entry name" value="Thiamin diphosphate-binding fold (THDP-binding)"/>
    <property type="match status" value="2"/>
</dbReference>
<dbReference type="InterPro" id="IPR029061">
    <property type="entry name" value="THDP-binding"/>
</dbReference>
<feature type="domain" description="Thiamine pyrophosphate enzyme N-terminal TPP-binding" evidence="19">
    <location>
        <begin position="90"/>
        <end position="200"/>
    </location>
</feature>
<feature type="region of interest" description="Disordered" evidence="16">
    <location>
        <begin position="1"/>
        <end position="76"/>
    </location>
</feature>
<dbReference type="GO" id="GO:0050660">
    <property type="term" value="F:flavin adenine dinucleotide binding"/>
    <property type="evidence" value="ECO:0007669"/>
    <property type="project" value="InterPro"/>
</dbReference>
<evidence type="ECO:0000256" key="12">
    <source>
        <dbReference type="ARBA" id="ARBA00023052"/>
    </source>
</evidence>
<evidence type="ECO:0000256" key="13">
    <source>
        <dbReference type="ARBA" id="ARBA00023304"/>
    </source>
</evidence>
<dbReference type="UniPathway" id="UPA00047">
    <property type="reaction ID" value="UER00055"/>
</dbReference>
<dbReference type="InterPro" id="IPR012001">
    <property type="entry name" value="Thiamin_PyroP_enz_TPP-bd_dom"/>
</dbReference>
<feature type="domain" description="Thiamine pyrophosphate enzyme TPP-binding" evidence="18">
    <location>
        <begin position="480"/>
        <end position="635"/>
    </location>
</feature>
<dbReference type="EMBL" id="EU517465">
    <property type="protein sequence ID" value="ACD62484.1"/>
    <property type="molecule type" value="Genomic_DNA"/>
</dbReference>
<evidence type="ECO:0000256" key="11">
    <source>
        <dbReference type="ARBA" id="ARBA00022946"/>
    </source>
</evidence>
<comment type="catalytic activity">
    <reaction evidence="14 15">
        <text>2 pyruvate + H(+) = (2S)-2-acetolactate + CO2</text>
        <dbReference type="Rhea" id="RHEA:25249"/>
        <dbReference type="ChEBI" id="CHEBI:15361"/>
        <dbReference type="ChEBI" id="CHEBI:15378"/>
        <dbReference type="ChEBI" id="CHEBI:16526"/>
        <dbReference type="ChEBI" id="CHEBI:58476"/>
        <dbReference type="EC" id="2.2.1.6"/>
    </reaction>
</comment>
<dbReference type="FunFam" id="3.40.50.1220:FF:000008">
    <property type="entry name" value="Acetolactate synthase"/>
    <property type="match status" value="1"/>
</dbReference>
<dbReference type="GO" id="GO:0005948">
    <property type="term" value="C:acetolactate synthase complex"/>
    <property type="evidence" value="ECO:0007669"/>
    <property type="project" value="TreeGrafter"/>
</dbReference>
<dbReference type="GO" id="GO:0009097">
    <property type="term" value="P:isoleucine biosynthetic process"/>
    <property type="evidence" value="ECO:0007669"/>
    <property type="project" value="UniProtKB-UniPathway"/>
</dbReference>
<reference evidence="20" key="1">
    <citation type="journal article" date="2008" name="Weed Sci.">
        <title>Acetolactate Synthase Target-Site Mutations and Single Nucleotide Polymorphism Genotyping in ALS-Resistant Kochia (Kochia scoparia).</title>
        <authorList>
            <person name="Warwick S.I."/>
            <person name="Xu R."/>
            <person name="Sauder C."/>
            <person name="Beckie H.J."/>
        </authorList>
    </citation>
    <scope>NUCLEOTIDE SEQUENCE</scope>
</reference>
<evidence type="ECO:0000256" key="2">
    <source>
        <dbReference type="ARBA" id="ARBA00005025"/>
    </source>
</evidence>
<sequence>MASTCANPTFTPFTSKPLKPRSPFHSFPFPSNPKTPSSSFRNLKITSSLSSSQPPKPPSAVKTHSPPSPLTTDEPLQGFVSRFAPDQPRKGCDVLVEALEREGVTDVFAYPGGASMEIHQALTRSDSIRNVLPRHEQGGIFAAEGYARATGRVGVCIATSGPGATNLVSGFADALLDSVPLVAITGQVPRRMIGTDAFQETPIVEVTRSITKHNYLVLDVEDIPRIVKEAFFLANSGRPGPVLIDIPKDIQQQLVVPDWGQGVRLGGYVSRLPKSVFSANDEGLLEQIVRLMSEAKKPVLYVGGGCLNSGEELRKFVELTGIPVASTLMGLGAYPCNDDLSLHMLGMHGTVYANYAVDKADLLLAFGVRFDDRVTGKLEAFASRAKIVHIDIDSAEIGKNKQPHVSICADVKYALKGMNKILESRKGKLNLNYSSWREELGEQKKKFPLSFKTFGEAIPPQYAIQMLDELTNGNAIISTGVGQHQMWAAQHYKYRNPRQWLTSGGLGAMGFGLPAAIGAAVARPDAVVVDIDGDGSFIMNVQELATIRVENLPVKIMLLNNQHLGMVVQWEDRFYKANRAHTYLGNPSKESEIFPDMLKFAEACDIPAARVTKVGDLRAAMQTMLDTPGPYLLDVIVPHQEHVLPMIPSGAAFKDIINEGDGRTSY</sequence>
<dbReference type="GO" id="GO:0003984">
    <property type="term" value="F:acetolactate synthase activity"/>
    <property type="evidence" value="ECO:0007669"/>
    <property type="project" value="UniProtKB-EC"/>
</dbReference>
<dbReference type="SUPFAM" id="SSF52467">
    <property type="entry name" value="DHS-like NAD/FAD-binding domain"/>
    <property type="match status" value="1"/>
</dbReference>
<keyword evidence="5 15" id="KW-0028">Amino-acid biosynthesis</keyword>
<dbReference type="InterPro" id="IPR012000">
    <property type="entry name" value="Thiamin_PyroP_enz_cen_dom"/>
</dbReference>
<dbReference type="PANTHER" id="PTHR18968">
    <property type="entry name" value="THIAMINE PYROPHOSPHATE ENZYMES"/>
    <property type="match status" value="1"/>
</dbReference>
<evidence type="ECO:0000256" key="10">
    <source>
        <dbReference type="ARBA" id="ARBA00022842"/>
    </source>
</evidence>
<evidence type="ECO:0000256" key="5">
    <source>
        <dbReference type="ARBA" id="ARBA00022605"/>
    </source>
</evidence>
<evidence type="ECO:0000256" key="3">
    <source>
        <dbReference type="ARBA" id="ARBA00007812"/>
    </source>
</evidence>
<evidence type="ECO:0000256" key="6">
    <source>
        <dbReference type="ARBA" id="ARBA00022646"/>
    </source>
</evidence>
<dbReference type="EC" id="2.2.1.6" evidence="4 15"/>
<evidence type="ECO:0000256" key="1">
    <source>
        <dbReference type="ARBA" id="ARBA00004974"/>
    </source>
</evidence>
<evidence type="ECO:0000259" key="17">
    <source>
        <dbReference type="Pfam" id="PF00205"/>
    </source>
</evidence>
<dbReference type="InterPro" id="IPR012846">
    <property type="entry name" value="Acetolactate_synth_lsu"/>
</dbReference>
<name>B8QGD3_BASSC</name>
<dbReference type="InterPro" id="IPR011766">
    <property type="entry name" value="TPP_enzyme_TPP-bd"/>
</dbReference>
<evidence type="ECO:0000256" key="15">
    <source>
        <dbReference type="RuleBase" id="RU003591"/>
    </source>
</evidence>
<keyword evidence="12 15" id="KW-0786">Thiamine pyrophosphate</keyword>
<dbReference type="CDD" id="cd02015">
    <property type="entry name" value="TPP_AHAS"/>
    <property type="match status" value="1"/>
</dbReference>
<organism evidence="20">
    <name type="scientific">Bassia scoparia</name>
    <name type="common">Summer cypress</name>
    <name type="synonym">Kochia scoparia</name>
    <dbReference type="NCBI Taxonomy" id="83154"/>
    <lineage>
        <taxon>Eukaryota</taxon>
        <taxon>Viridiplantae</taxon>
        <taxon>Streptophyta</taxon>
        <taxon>Embryophyta</taxon>
        <taxon>Tracheophyta</taxon>
        <taxon>Spermatophyta</taxon>
        <taxon>Magnoliopsida</taxon>
        <taxon>eudicotyledons</taxon>
        <taxon>Gunneridae</taxon>
        <taxon>Pentapetalae</taxon>
        <taxon>Caryophyllales</taxon>
        <taxon>Chenopodiaceae</taxon>
        <taxon>Camphorosmoideae</taxon>
        <taxon>Camphorosmeae</taxon>
        <taxon>Bassia</taxon>
    </lineage>
</organism>
<dbReference type="Pfam" id="PF00205">
    <property type="entry name" value="TPP_enzyme_M"/>
    <property type="match status" value="1"/>
</dbReference>
<comment type="cofactor">
    <cofactor evidence="15">
        <name>thiamine diphosphate</name>
        <dbReference type="ChEBI" id="CHEBI:58937"/>
    </cofactor>
    <text evidence="15">Binds 1 thiamine pyrophosphate per subunit.</text>
</comment>
<evidence type="ECO:0000256" key="14">
    <source>
        <dbReference type="ARBA" id="ARBA00048670"/>
    </source>
</evidence>
<dbReference type="Pfam" id="PF02776">
    <property type="entry name" value="TPP_enzyme_N"/>
    <property type="match status" value="1"/>
</dbReference>
<dbReference type="Pfam" id="PF02775">
    <property type="entry name" value="TPP_enzyme_C"/>
    <property type="match status" value="1"/>
</dbReference>
<feature type="compositionally biased region" description="Polar residues" evidence="16">
    <location>
        <begin position="34"/>
        <end position="46"/>
    </location>
</feature>
<dbReference type="InterPro" id="IPR045229">
    <property type="entry name" value="TPP_enz"/>
</dbReference>
<comment type="similarity">
    <text evidence="3 15">Belongs to the TPP enzyme family.</text>
</comment>
<evidence type="ECO:0000256" key="7">
    <source>
        <dbReference type="ARBA" id="ARBA00022679"/>
    </source>
</evidence>
<evidence type="ECO:0000256" key="9">
    <source>
        <dbReference type="ARBA" id="ARBA00022827"/>
    </source>
</evidence>
<keyword evidence="6" id="KW-0359">Herbicide resistance</keyword>
<dbReference type="Gene3D" id="3.40.50.970">
    <property type="match status" value="2"/>
</dbReference>
<accession>B8QGD3</accession>
<dbReference type="NCBIfam" id="TIGR00118">
    <property type="entry name" value="acolac_lg"/>
    <property type="match status" value="1"/>
</dbReference>
<feature type="compositionally biased region" description="Polar residues" evidence="16">
    <location>
        <begin position="1"/>
        <end position="14"/>
    </location>
</feature>
<comment type="pathway">
    <text evidence="2 15">Amino-acid biosynthesis; L-valine biosynthesis; L-valine from pyruvate: step 1/4.</text>
</comment>
<gene>
    <name evidence="20" type="primary">ALS</name>
</gene>
<dbReference type="GO" id="GO:0009099">
    <property type="term" value="P:L-valine biosynthetic process"/>
    <property type="evidence" value="ECO:0007669"/>
    <property type="project" value="UniProtKB-UniPathway"/>
</dbReference>
<dbReference type="PANTHER" id="PTHR18968:SF13">
    <property type="entry name" value="ACETOLACTATE SYNTHASE CATALYTIC SUBUNIT, MITOCHONDRIAL"/>
    <property type="match status" value="1"/>
</dbReference>
<dbReference type="Gene3D" id="3.40.50.1220">
    <property type="entry name" value="TPP-binding domain"/>
    <property type="match status" value="1"/>
</dbReference>
<dbReference type="GO" id="GO:0009635">
    <property type="term" value="P:response to herbicide"/>
    <property type="evidence" value="ECO:0007669"/>
    <property type="project" value="UniProtKB-KW"/>
</dbReference>